<evidence type="ECO:0000256" key="3">
    <source>
        <dbReference type="ARBA" id="ARBA00023015"/>
    </source>
</evidence>
<dbReference type="InterPro" id="IPR025943">
    <property type="entry name" value="Sigma_54_int_dom_ATP-bd_2"/>
</dbReference>
<dbReference type="InterPro" id="IPR029016">
    <property type="entry name" value="GAF-like_dom_sf"/>
</dbReference>
<feature type="domain" description="Sigma-54 factor interaction" evidence="5">
    <location>
        <begin position="336"/>
        <end position="555"/>
    </location>
</feature>
<dbReference type="KEGG" id="plal:FXN65_13565"/>
<evidence type="ECO:0000313" key="8">
    <source>
        <dbReference type="Proteomes" id="UP000327179"/>
    </source>
</evidence>
<dbReference type="Pfam" id="PF25601">
    <property type="entry name" value="AAA_lid_14"/>
    <property type="match status" value="1"/>
</dbReference>
<reference evidence="7 8" key="1">
    <citation type="submission" date="2019-08" db="EMBL/GenBank/DDBJ databases">
        <title>Whole-genome Sequencing of e-waste polymer degrading bacterium Pseudomonas sp. strain PE08.</title>
        <authorList>
            <person name="Kirdat K."/>
            <person name="Debbarma P."/>
            <person name="Narawade N."/>
            <person name="Suyal D."/>
            <person name="Thorat V."/>
            <person name="Shouche Y."/>
            <person name="Goel R."/>
            <person name="Yadav A."/>
        </authorList>
    </citation>
    <scope>NUCLEOTIDE SEQUENCE [LARGE SCALE GENOMIC DNA]</scope>
    <source>
        <strain evidence="7 8">PE08</strain>
    </source>
</reference>
<gene>
    <name evidence="7" type="ORF">FXN65_13565</name>
</gene>
<keyword evidence="3" id="KW-0805">Transcription regulation</keyword>
<evidence type="ECO:0000256" key="2">
    <source>
        <dbReference type="ARBA" id="ARBA00022840"/>
    </source>
</evidence>
<dbReference type="GO" id="GO:0005524">
    <property type="term" value="F:ATP binding"/>
    <property type="evidence" value="ECO:0007669"/>
    <property type="project" value="UniProtKB-KW"/>
</dbReference>
<keyword evidence="1" id="KW-0547">Nucleotide-binding</keyword>
<dbReference type="InterPro" id="IPR002197">
    <property type="entry name" value="HTH_Fis"/>
</dbReference>
<protein>
    <submittedName>
        <fullName evidence="7">Sigma-54-dependent Fis family transcriptional regulator</fullName>
    </submittedName>
</protein>
<dbReference type="SUPFAM" id="SSF46689">
    <property type="entry name" value="Homeodomain-like"/>
    <property type="match status" value="1"/>
</dbReference>
<dbReference type="SMART" id="SM00382">
    <property type="entry name" value="AAA"/>
    <property type="match status" value="1"/>
</dbReference>
<dbReference type="Pfam" id="PF02954">
    <property type="entry name" value="HTH_8"/>
    <property type="match status" value="1"/>
</dbReference>
<dbReference type="CDD" id="cd00130">
    <property type="entry name" value="PAS"/>
    <property type="match status" value="1"/>
</dbReference>
<dbReference type="PROSITE" id="PS50112">
    <property type="entry name" value="PAS"/>
    <property type="match status" value="1"/>
</dbReference>
<dbReference type="Pfam" id="PF00158">
    <property type="entry name" value="Sigma54_activat"/>
    <property type="match status" value="1"/>
</dbReference>
<organism evidence="7 8">
    <name type="scientific">Metapseudomonas lalkuanensis</name>
    <dbReference type="NCBI Taxonomy" id="2604832"/>
    <lineage>
        <taxon>Bacteria</taxon>
        <taxon>Pseudomonadati</taxon>
        <taxon>Pseudomonadota</taxon>
        <taxon>Gammaproteobacteria</taxon>
        <taxon>Pseudomonadales</taxon>
        <taxon>Pseudomonadaceae</taxon>
        <taxon>Metapseudomonas</taxon>
    </lineage>
</organism>
<dbReference type="PROSITE" id="PS00676">
    <property type="entry name" value="SIGMA54_INTERACT_2"/>
    <property type="match status" value="1"/>
</dbReference>
<dbReference type="AlphaFoldDB" id="A0A5J6QKK6"/>
<dbReference type="SUPFAM" id="SSF52540">
    <property type="entry name" value="P-loop containing nucleoside triphosphate hydrolases"/>
    <property type="match status" value="1"/>
</dbReference>
<dbReference type="CDD" id="cd00009">
    <property type="entry name" value="AAA"/>
    <property type="match status" value="1"/>
</dbReference>
<evidence type="ECO:0000259" key="6">
    <source>
        <dbReference type="PROSITE" id="PS50112"/>
    </source>
</evidence>
<dbReference type="InterPro" id="IPR009057">
    <property type="entry name" value="Homeodomain-like_sf"/>
</dbReference>
<dbReference type="Gene3D" id="1.10.10.60">
    <property type="entry name" value="Homeodomain-like"/>
    <property type="match status" value="1"/>
</dbReference>
<keyword evidence="8" id="KW-1185">Reference proteome</keyword>
<dbReference type="PROSITE" id="PS50045">
    <property type="entry name" value="SIGMA54_INTERACT_4"/>
    <property type="match status" value="1"/>
</dbReference>
<dbReference type="InterPro" id="IPR002078">
    <property type="entry name" value="Sigma_54_int"/>
</dbReference>
<dbReference type="Gene3D" id="3.40.50.300">
    <property type="entry name" value="P-loop containing nucleotide triphosphate hydrolases"/>
    <property type="match status" value="1"/>
</dbReference>
<proteinExistence type="predicted"/>
<feature type="domain" description="PAS" evidence="6">
    <location>
        <begin position="224"/>
        <end position="259"/>
    </location>
</feature>
<evidence type="ECO:0000256" key="4">
    <source>
        <dbReference type="ARBA" id="ARBA00023163"/>
    </source>
</evidence>
<dbReference type="InterPro" id="IPR000014">
    <property type="entry name" value="PAS"/>
</dbReference>
<evidence type="ECO:0000259" key="5">
    <source>
        <dbReference type="PROSITE" id="PS50045"/>
    </source>
</evidence>
<keyword evidence="4" id="KW-0804">Transcription</keyword>
<dbReference type="EMBL" id="CP043311">
    <property type="protein sequence ID" value="QEY63044.1"/>
    <property type="molecule type" value="Genomic_DNA"/>
</dbReference>
<evidence type="ECO:0000313" key="7">
    <source>
        <dbReference type="EMBL" id="QEY63044.1"/>
    </source>
</evidence>
<dbReference type="GO" id="GO:0006355">
    <property type="term" value="P:regulation of DNA-templated transcription"/>
    <property type="evidence" value="ECO:0007669"/>
    <property type="project" value="InterPro"/>
</dbReference>
<dbReference type="InterPro" id="IPR025662">
    <property type="entry name" value="Sigma_54_int_dom_ATP-bd_1"/>
</dbReference>
<sequence>MSMISASSQALHMARELFSEGGTLPAGLIPIELANSWERSRQVGLTPQSRRLHGGRPARQQRLDTLEENQQLIRHVTPEMQLLWQSLMDPRWTLLCMNRSGVIVHERNAESATAVELKTLVTGRGLSEMELGPTAPSCVLKEARPFTVSGSQHYLCELDRFFCAAAPIRTPDGQLVAALNVSGIDMQPSLWLQDRINFTAISIENRLYKDLQDCSLLHLHADPRLIGTPLEGIIAIDPDGYLLHANRSARSLLGLGLEEHSRLAISLEALLGSQGRRDFSNLQRFPGEVNEISLSCGRRIYARLQDPENSFGIVYRTTEPPHSTQEQEASPFNEASLDKAFDVSRRAFAGEVPILVQGETGTGKEVFAKSLHVSLAADRPFVAINCSAIPSNLIEAELFGYVEGAFTGGRKGGAMGKIEAANGGTLFLDEIGDMPMELQTRLLRVLQERKLTRLGDNRDVQLNIRLISASHRDLETLVRSDQFREDLFYRINGFRVVLPPVRDRLNIRGLIESLLSQLSPDEPKALSPETLGKLLAYNWPGNVRELQQALKVACILSGPEPEISTNHFSPDMQAKLTKVSGIGPTSQSPLRRREQETIRESLARNNGNISATASQLGISRTTLYKKMRE</sequence>
<accession>A0A5J6QKK6</accession>
<dbReference type="Gene3D" id="1.10.8.60">
    <property type="match status" value="1"/>
</dbReference>
<dbReference type="InterPro" id="IPR003593">
    <property type="entry name" value="AAA+_ATPase"/>
</dbReference>
<dbReference type="InterPro" id="IPR027417">
    <property type="entry name" value="P-loop_NTPase"/>
</dbReference>
<dbReference type="Proteomes" id="UP000327179">
    <property type="component" value="Chromosome"/>
</dbReference>
<dbReference type="RefSeq" id="WP_151133696.1">
    <property type="nucleotide sequence ID" value="NZ_CP043311.1"/>
</dbReference>
<dbReference type="FunFam" id="3.40.50.300:FF:000006">
    <property type="entry name" value="DNA-binding transcriptional regulator NtrC"/>
    <property type="match status" value="1"/>
</dbReference>
<dbReference type="PANTHER" id="PTHR32071:SF77">
    <property type="entry name" value="TRANSCRIPTIONAL REGULATORY PROTEIN"/>
    <property type="match status" value="1"/>
</dbReference>
<dbReference type="PROSITE" id="PS00675">
    <property type="entry name" value="SIGMA54_INTERACT_1"/>
    <property type="match status" value="1"/>
</dbReference>
<dbReference type="InterPro" id="IPR058031">
    <property type="entry name" value="AAA_lid_NorR"/>
</dbReference>
<evidence type="ECO:0000256" key="1">
    <source>
        <dbReference type="ARBA" id="ARBA00022741"/>
    </source>
</evidence>
<keyword evidence="2" id="KW-0067">ATP-binding</keyword>
<dbReference type="PRINTS" id="PR01590">
    <property type="entry name" value="HTHFIS"/>
</dbReference>
<name>A0A5J6QKK6_9GAMM</name>
<dbReference type="Gene3D" id="3.30.450.40">
    <property type="match status" value="1"/>
</dbReference>
<dbReference type="GO" id="GO:0043565">
    <property type="term" value="F:sequence-specific DNA binding"/>
    <property type="evidence" value="ECO:0007669"/>
    <property type="project" value="InterPro"/>
</dbReference>
<dbReference type="PANTHER" id="PTHR32071">
    <property type="entry name" value="TRANSCRIPTIONAL REGULATORY PROTEIN"/>
    <property type="match status" value="1"/>
</dbReference>